<comment type="similarity">
    <text evidence="1 9">Belongs to the class-I aminoacyl-tRNA synthetase family.</text>
</comment>
<name>A0A0C9WDK5_9AGAM</name>
<dbReference type="InterPro" id="IPR014729">
    <property type="entry name" value="Rossmann-like_a/b/a_fold"/>
</dbReference>
<keyword evidence="3 9" id="KW-0436">Ligase</keyword>
<dbReference type="Gene3D" id="2.170.220.10">
    <property type="match status" value="1"/>
</dbReference>
<dbReference type="GO" id="GO:0006431">
    <property type="term" value="P:methionyl-tRNA aminoacylation"/>
    <property type="evidence" value="ECO:0007669"/>
    <property type="project" value="InterPro"/>
</dbReference>
<dbReference type="InterPro" id="IPR009080">
    <property type="entry name" value="tRNAsynth_Ia_anticodon-bd"/>
</dbReference>
<dbReference type="EC" id="6.1.1.10" evidence="2"/>
<dbReference type="GO" id="GO:0005524">
    <property type="term" value="F:ATP binding"/>
    <property type="evidence" value="ECO:0007669"/>
    <property type="project" value="UniProtKB-KW"/>
</dbReference>
<sequence>MFFCRNLRPRGHVSALVLSRPAANHRPQLPRRYNATTSTEKPFYITTPIFYPNARPHIGHLHSLVTADIIARFQRTLNPSRPVVFLTGTDEHGLKMQQTAQAKGVSPLEWCDIISSEFRKLGERADISGTMFMRTTQQRHRETVEHVWRALAAQGLIYKDTYEGYYSTTDECFYPPSRVAPHSTLPNTKISTETGAIVEWSSEVNYKFRLSKFRESLLAHYTADAELNEKAEEGLTSRGVHPSVYQDAVIQDLKMESLEDLSISRPRERIGWGIPVPEDPKQTVYVWFDALLVYLSGVGYPSAGTTAWPPDVQVVGKDIVRFHALYLPAILQALNLPMPKTLLSHAHWTANQKKMSKSIGNVADPIKAMDDYGVDTVRFYLARVGGRFRDDVDWSEEQLRKHADEIRNLLGNYFLRITSKAIKKRVCEAHSASNEAHTTFQSLLAQQLTSIDLSKPAAITSAVDLDACKPTTNEDILVLLHNLGGLVSGHMQNLEVADALHAIIMILRHANAVFTNLAPWSTTHTPDSVLSCYLTGLETLRISGILLQPFTPRTAEKLLDGLGVPVGERSVEYARVGRGSVSGEGIDVVGVKLFEVPKSS</sequence>
<dbReference type="GO" id="GO:0004825">
    <property type="term" value="F:methionine-tRNA ligase activity"/>
    <property type="evidence" value="ECO:0007669"/>
    <property type="project" value="UniProtKB-EC"/>
</dbReference>
<evidence type="ECO:0000256" key="1">
    <source>
        <dbReference type="ARBA" id="ARBA00005594"/>
    </source>
</evidence>
<dbReference type="SUPFAM" id="SSF47323">
    <property type="entry name" value="Anticodon-binding domain of a subclass of class I aminoacyl-tRNA synthetases"/>
    <property type="match status" value="1"/>
</dbReference>
<reference evidence="11 12" key="1">
    <citation type="submission" date="2014-04" db="EMBL/GenBank/DDBJ databases">
        <title>Evolutionary Origins and Diversification of the Mycorrhizal Mutualists.</title>
        <authorList>
            <consortium name="DOE Joint Genome Institute"/>
            <consortium name="Mycorrhizal Genomics Consortium"/>
            <person name="Kohler A."/>
            <person name="Kuo A."/>
            <person name="Nagy L.G."/>
            <person name="Floudas D."/>
            <person name="Copeland A."/>
            <person name="Barry K.W."/>
            <person name="Cichocki N."/>
            <person name="Veneault-Fourrey C."/>
            <person name="LaButti K."/>
            <person name="Lindquist E.A."/>
            <person name="Lipzen A."/>
            <person name="Lundell T."/>
            <person name="Morin E."/>
            <person name="Murat C."/>
            <person name="Riley R."/>
            <person name="Ohm R."/>
            <person name="Sun H."/>
            <person name="Tunlid A."/>
            <person name="Henrissat B."/>
            <person name="Grigoriev I.V."/>
            <person name="Hibbett D.S."/>
            <person name="Martin F."/>
        </authorList>
    </citation>
    <scope>NUCLEOTIDE SEQUENCE [LARGE SCALE GENOMIC DNA]</scope>
    <source>
        <strain evidence="11 12">MD-312</strain>
    </source>
</reference>
<evidence type="ECO:0000256" key="9">
    <source>
        <dbReference type="RuleBase" id="RU363039"/>
    </source>
</evidence>
<keyword evidence="4 9" id="KW-0547">Nucleotide-binding</keyword>
<keyword evidence="6 9" id="KW-0648">Protein biosynthesis</keyword>
<evidence type="ECO:0000256" key="3">
    <source>
        <dbReference type="ARBA" id="ARBA00022598"/>
    </source>
</evidence>
<dbReference type="PANTHER" id="PTHR43326">
    <property type="entry name" value="METHIONYL-TRNA SYNTHETASE"/>
    <property type="match status" value="1"/>
</dbReference>
<keyword evidence="12" id="KW-1185">Reference proteome</keyword>
<evidence type="ECO:0000313" key="12">
    <source>
        <dbReference type="Proteomes" id="UP000053820"/>
    </source>
</evidence>
<dbReference type="AlphaFoldDB" id="A0A0C9WDK5"/>
<dbReference type="PANTHER" id="PTHR43326:SF1">
    <property type="entry name" value="METHIONINE--TRNA LIGASE, MITOCHONDRIAL"/>
    <property type="match status" value="1"/>
</dbReference>
<evidence type="ECO:0000256" key="8">
    <source>
        <dbReference type="ARBA" id="ARBA00030904"/>
    </source>
</evidence>
<evidence type="ECO:0000256" key="6">
    <source>
        <dbReference type="ARBA" id="ARBA00022917"/>
    </source>
</evidence>
<dbReference type="InterPro" id="IPR015413">
    <property type="entry name" value="Methionyl/Leucyl_tRNA_Synth"/>
</dbReference>
<dbReference type="NCBIfam" id="TIGR00398">
    <property type="entry name" value="metG"/>
    <property type="match status" value="1"/>
</dbReference>
<feature type="domain" description="Methionyl/Leucyl tRNA synthetase" evidence="10">
    <location>
        <begin position="44"/>
        <end position="417"/>
    </location>
</feature>
<accession>A0A0C9WDK5</accession>
<dbReference type="CDD" id="cd00814">
    <property type="entry name" value="MetRS_core"/>
    <property type="match status" value="1"/>
</dbReference>
<keyword evidence="5 9" id="KW-0067">ATP-binding</keyword>
<organism evidence="11 12">
    <name type="scientific">Hydnomerulius pinastri MD-312</name>
    <dbReference type="NCBI Taxonomy" id="994086"/>
    <lineage>
        <taxon>Eukaryota</taxon>
        <taxon>Fungi</taxon>
        <taxon>Dikarya</taxon>
        <taxon>Basidiomycota</taxon>
        <taxon>Agaricomycotina</taxon>
        <taxon>Agaricomycetes</taxon>
        <taxon>Agaricomycetidae</taxon>
        <taxon>Boletales</taxon>
        <taxon>Boletales incertae sedis</taxon>
        <taxon>Leucogyrophana</taxon>
    </lineage>
</organism>
<proteinExistence type="inferred from homology"/>
<evidence type="ECO:0000259" key="10">
    <source>
        <dbReference type="Pfam" id="PF09334"/>
    </source>
</evidence>
<dbReference type="Gene3D" id="1.10.730.10">
    <property type="entry name" value="Isoleucyl-tRNA Synthetase, Domain 1"/>
    <property type="match status" value="1"/>
</dbReference>
<keyword evidence="7 9" id="KW-0030">Aminoacyl-tRNA synthetase</keyword>
<dbReference type="OrthoDB" id="24670at2759"/>
<dbReference type="EMBL" id="KN839854">
    <property type="protein sequence ID" value="KIJ62562.1"/>
    <property type="molecule type" value="Genomic_DNA"/>
</dbReference>
<evidence type="ECO:0000256" key="7">
    <source>
        <dbReference type="ARBA" id="ARBA00023146"/>
    </source>
</evidence>
<dbReference type="HOGENOM" id="CLU_009710_9_0_1"/>
<evidence type="ECO:0000256" key="5">
    <source>
        <dbReference type="ARBA" id="ARBA00022840"/>
    </source>
</evidence>
<dbReference type="Pfam" id="PF09334">
    <property type="entry name" value="tRNA-synt_1g"/>
    <property type="match status" value="1"/>
</dbReference>
<dbReference type="Proteomes" id="UP000053820">
    <property type="component" value="Unassembled WGS sequence"/>
</dbReference>
<evidence type="ECO:0000256" key="4">
    <source>
        <dbReference type="ARBA" id="ARBA00022741"/>
    </source>
</evidence>
<evidence type="ECO:0000256" key="2">
    <source>
        <dbReference type="ARBA" id="ARBA00012838"/>
    </source>
</evidence>
<evidence type="ECO:0000313" key="11">
    <source>
        <dbReference type="EMBL" id="KIJ62562.1"/>
    </source>
</evidence>
<gene>
    <name evidence="11" type="ORF">HYDPIDRAFT_135631</name>
</gene>
<protein>
    <recommendedName>
        <fullName evidence="2">methionine--tRNA ligase</fullName>
        <ecNumber evidence="2">6.1.1.10</ecNumber>
    </recommendedName>
    <alternativeName>
        <fullName evidence="8">Methionyl-tRNA synthetase</fullName>
    </alternativeName>
</protein>
<dbReference type="PROSITE" id="PS00178">
    <property type="entry name" value="AA_TRNA_LIGASE_I"/>
    <property type="match status" value="1"/>
</dbReference>
<dbReference type="SUPFAM" id="SSF52374">
    <property type="entry name" value="Nucleotidylyl transferase"/>
    <property type="match status" value="1"/>
</dbReference>
<dbReference type="InterPro" id="IPR033911">
    <property type="entry name" value="MetRS_core"/>
</dbReference>
<dbReference type="InterPro" id="IPR014758">
    <property type="entry name" value="Met-tRNA_synth"/>
</dbReference>
<dbReference type="InterPro" id="IPR023457">
    <property type="entry name" value="Met-tRNA_synth_2"/>
</dbReference>
<dbReference type="InterPro" id="IPR001412">
    <property type="entry name" value="aa-tRNA-synth_I_CS"/>
</dbReference>
<dbReference type="PRINTS" id="PR01041">
    <property type="entry name" value="TRNASYNTHMET"/>
</dbReference>
<dbReference type="Gene3D" id="3.40.50.620">
    <property type="entry name" value="HUPs"/>
    <property type="match status" value="1"/>
</dbReference>